<accession>X6MXB2</accession>
<gene>
    <name evidence="2" type="ORF">RFI_18596</name>
</gene>
<keyword evidence="3" id="KW-1185">Reference proteome</keyword>
<evidence type="ECO:0000313" key="2">
    <source>
        <dbReference type="EMBL" id="ETO18665.1"/>
    </source>
</evidence>
<dbReference type="EMBL" id="ASPP01014579">
    <property type="protein sequence ID" value="ETO18665.1"/>
    <property type="molecule type" value="Genomic_DNA"/>
</dbReference>
<dbReference type="AlphaFoldDB" id="X6MXB2"/>
<feature type="compositionally biased region" description="Basic residues" evidence="1">
    <location>
        <begin position="64"/>
        <end position="83"/>
    </location>
</feature>
<evidence type="ECO:0000313" key="3">
    <source>
        <dbReference type="Proteomes" id="UP000023152"/>
    </source>
</evidence>
<feature type="region of interest" description="Disordered" evidence="1">
    <location>
        <begin position="56"/>
        <end position="152"/>
    </location>
</feature>
<feature type="compositionally biased region" description="Basic and acidic residues" evidence="1">
    <location>
        <begin position="134"/>
        <end position="145"/>
    </location>
</feature>
<reference evidence="2 3" key="1">
    <citation type="journal article" date="2013" name="Curr. Biol.">
        <title>The Genome of the Foraminiferan Reticulomyxa filosa.</title>
        <authorList>
            <person name="Glockner G."/>
            <person name="Hulsmann N."/>
            <person name="Schleicher M."/>
            <person name="Noegel A.A."/>
            <person name="Eichinger L."/>
            <person name="Gallinger C."/>
            <person name="Pawlowski J."/>
            <person name="Sierra R."/>
            <person name="Euteneuer U."/>
            <person name="Pillet L."/>
            <person name="Moustafa A."/>
            <person name="Platzer M."/>
            <person name="Groth M."/>
            <person name="Szafranski K."/>
            <person name="Schliwa M."/>
        </authorList>
    </citation>
    <scope>NUCLEOTIDE SEQUENCE [LARGE SCALE GENOMIC DNA]</scope>
</reference>
<feature type="compositionally biased region" description="Low complexity" evidence="1">
    <location>
        <begin position="115"/>
        <end position="128"/>
    </location>
</feature>
<dbReference type="Proteomes" id="UP000023152">
    <property type="component" value="Unassembled WGS sequence"/>
</dbReference>
<organism evidence="2 3">
    <name type="scientific">Reticulomyxa filosa</name>
    <dbReference type="NCBI Taxonomy" id="46433"/>
    <lineage>
        <taxon>Eukaryota</taxon>
        <taxon>Sar</taxon>
        <taxon>Rhizaria</taxon>
        <taxon>Retaria</taxon>
        <taxon>Foraminifera</taxon>
        <taxon>Monothalamids</taxon>
        <taxon>Reticulomyxidae</taxon>
        <taxon>Reticulomyxa</taxon>
    </lineage>
</organism>
<comment type="caution">
    <text evidence="2">The sequence shown here is derived from an EMBL/GenBank/DDBJ whole genome shotgun (WGS) entry which is preliminary data.</text>
</comment>
<evidence type="ECO:0000256" key="1">
    <source>
        <dbReference type="SAM" id="MobiDB-lite"/>
    </source>
</evidence>
<name>X6MXB2_RETFI</name>
<sequence>MLDGAPSKEHRLVEYFLVISYGDELKVRVPSPSLEIFENHENAQLKRKNELKEFLKQQFLERKNQKKGGKSSKTGAKKLKKRSMTMQPFRKSHNTKASQSRGSVPIDDHHENKADTPTTPTTPDQQATNENEELEKMVRASEKQTYDGTFFF</sequence>
<protein>
    <submittedName>
        <fullName evidence="2">Uncharacterized protein</fullName>
    </submittedName>
</protein>
<proteinExistence type="predicted"/>